<evidence type="ECO:0000256" key="5">
    <source>
        <dbReference type="ARBA" id="ARBA00022695"/>
    </source>
</evidence>
<keyword evidence="13" id="KW-1185">Reference proteome</keyword>
<dbReference type="PROSITE" id="PS00489">
    <property type="entry name" value="RNA_POL_PHAGE_2"/>
    <property type="match status" value="1"/>
</dbReference>
<feature type="compositionally biased region" description="Basic and acidic residues" evidence="10">
    <location>
        <begin position="402"/>
        <end position="420"/>
    </location>
</feature>
<dbReference type="InterPro" id="IPR029262">
    <property type="entry name" value="RPOL_N"/>
</dbReference>
<feature type="region of interest" description="Disordered" evidence="10">
    <location>
        <begin position="393"/>
        <end position="420"/>
    </location>
</feature>
<accession>A0AAV1RET3</accession>
<reference evidence="12 13" key="1">
    <citation type="submission" date="2024-01" db="EMBL/GenBank/DDBJ databases">
        <authorList>
            <person name="Waweru B."/>
        </authorList>
    </citation>
    <scope>NUCLEOTIDE SEQUENCE [LARGE SCALE GENOMIC DNA]</scope>
</reference>
<dbReference type="Gene3D" id="1.10.150.20">
    <property type="entry name" value="5' to 3' exonuclease, C-terminal subdomain"/>
    <property type="match status" value="1"/>
</dbReference>
<evidence type="ECO:0000256" key="1">
    <source>
        <dbReference type="ARBA" id="ARBA00009493"/>
    </source>
</evidence>
<dbReference type="PANTHER" id="PTHR10102:SF24">
    <property type="entry name" value="DNA-DIRECTED RNA POLYMERASE"/>
    <property type="match status" value="1"/>
</dbReference>
<comment type="similarity">
    <text evidence="1">Belongs to the phage and mitochondrial RNA polymerase family.</text>
</comment>
<dbReference type="Pfam" id="PF00940">
    <property type="entry name" value="RNA_pol"/>
    <property type="match status" value="2"/>
</dbReference>
<evidence type="ECO:0000313" key="12">
    <source>
        <dbReference type="EMBL" id="CAK7335225.1"/>
    </source>
</evidence>
<dbReference type="FunFam" id="1.10.287.260:FF:000001">
    <property type="entry name" value="DNA-directed RNA polymerase"/>
    <property type="match status" value="1"/>
</dbReference>
<dbReference type="Pfam" id="PF14700">
    <property type="entry name" value="RPOL_N"/>
    <property type="match status" value="1"/>
</dbReference>
<evidence type="ECO:0000256" key="4">
    <source>
        <dbReference type="ARBA" id="ARBA00022679"/>
    </source>
</evidence>
<dbReference type="InterPro" id="IPR043502">
    <property type="entry name" value="DNA/RNA_pol_sf"/>
</dbReference>
<dbReference type="SUPFAM" id="SSF56672">
    <property type="entry name" value="DNA/RNA polymerases"/>
    <property type="match status" value="2"/>
</dbReference>
<keyword evidence="6" id="KW-0809">Transit peptide</keyword>
<dbReference type="InterPro" id="IPR037159">
    <property type="entry name" value="RNA_POL_N_sf"/>
</dbReference>
<comment type="caution">
    <text evidence="12">The sequence shown here is derived from an EMBL/GenBank/DDBJ whole genome shotgun (WGS) entry which is preliminary data.</text>
</comment>
<dbReference type="GO" id="GO:0034245">
    <property type="term" value="C:mitochondrial DNA-directed RNA polymerase complex"/>
    <property type="evidence" value="ECO:0007669"/>
    <property type="project" value="TreeGrafter"/>
</dbReference>
<organism evidence="12 13">
    <name type="scientific">Dovyalis caffra</name>
    <dbReference type="NCBI Taxonomy" id="77055"/>
    <lineage>
        <taxon>Eukaryota</taxon>
        <taxon>Viridiplantae</taxon>
        <taxon>Streptophyta</taxon>
        <taxon>Embryophyta</taxon>
        <taxon>Tracheophyta</taxon>
        <taxon>Spermatophyta</taxon>
        <taxon>Magnoliopsida</taxon>
        <taxon>eudicotyledons</taxon>
        <taxon>Gunneridae</taxon>
        <taxon>Pentapetalae</taxon>
        <taxon>rosids</taxon>
        <taxon>fabids</taxon>
        <taxon>Malpighiales</taxon>
        <taxon>Salicaceae</taxon>
        <taxon>Flacourtieae</taxon>
        <taxon>Dovyalis</taxon>
    </lineage>
</organism>
<dbReference type="EMBL" id="CAWUPB010000957">
    <property type="protein sequence ID" value="CAK7335225.1"/>
    <property type="molecule type" value="Genomic_DNA"/>
</dbReference>
<keyword evidence="7" id="KW-0804">Transcription</keyword>
<keyword evidence="3" id="KW-0240">DNA-directed RNA polymerase</keyword>
<feature type="domain" description="DNA-directed RNA polymerase N-terminal" evidence="11">
    <location>
        <begin position="271"/>
        <end position="598"/>
    </location>
</feature>
<evidence type="ECO:0000256" key="6">
    <source>
        <dbReference type="ARBA" id="ARBA00022946"/>
    </source>
</evidence>
<name>A0AAV1RET3_9ROSI</name>
<dbReference type="InterPro" id="IPR024075">
    <property type="entry name" value="DNA-dir_RNA_pol_helix_hairp_sf"/>
</dbReference>
<dbReference type="Proteomes" id="UP001314170">
    <property type="component" value="Unassembled WGS sequence"/>
</dbReference>
<dbReference type="GO" id="GO:0003899">
    <property type="term" value="F:DNA-directed RNA polymerase activity"/>
    <property type="evidence" value="ECO:0007669"/>
    <property type="project" value="UniProtKB-EC"/>
</dbReference>
<comment type="catalytic activity">
    <reaction evidence="8">
        <text>RNA(n) + a ribonucleoside 5'-triphosphate = RNA(n+1) + diphosphate</text>
        <dbReference type="Rhea" id="RHEA:21248"/>
        <dbReference type="Rhea" id="RHEA-COMP:14527"/>
        <dbReference type="Rhea" id="RHEA-COMP:17342"/>
        <dbReference type="ChEBI" id="CHEBI:33019"/>
        <dbReference type="ChEBI" id="CHEBI:61557"/>
        <dbReference type="ChEBI" id="CHEBI:140395"/>
        <dbReference type="EC" id="2.7.7.6"/>
    </reaction>
</comment>
<dbReference type="FunFam" id="1.10.150.20:FF:000027">
    <property type="entry name" value="DNA-directed RNA polymerase"/>
    <property type="match status" value="1"/>
</dbReference>
<proteinExistence type="inferred from homology"/>
<evidence type="ECO:0000259" key="11">
    <source>
        <dbReference type="SMART" id="SM01311"/>
    </source>
</evidence>
<keyword evidence="5" id="KW-0548">Nucleotidyltransferase</keyword>
<evidence type="ECO:0000256" key="8">
    <source>
        <dbReference type="ARBA" id="ARBA00048552"/>
    </source>
</evidence>
<dbReference type="Gene3D" id="1.10.287.280">
    <property type="match status" value="1"/>
</dbReference>
<dbReference type="PANTHER" id="PTHR10102">
    <property type="entry name" value="DNA-DIRECTED RNA POLYMERASE, MITOCHONDRIAL"/>
    <property type="match status" value="1"/>
</dbReference>
<dbReference type="GO" id="GO:0003677">
    <property type="term" value="F:DNA binding"/>
    <property type="evidence" value="ECO:0007669"/>
    <property type="project" value="InterPro"/>
</dbReference>
<evidence type="ECO:0000256" key="9">
    <source>
        <dbReference type="SAM" id="Coils"/>
    </source>
</evidence>
<dbReference type="GO" id="GO:0006390">
    <property type="term" value="P:mitochondrial transcription"/>
    <property type="evidence" value="ECO:0007669"/>
    <property type="project" value="TreeGrafter"/>
</dbReference>
<dbReference type="FunFam" id="1.10.1320.10:FF:000001">
    <property type="entry name" value="DNA-directed RNA polymerase"/>
    <property type="match status" value="1"/>
</dbReference>
<sequence>MVLRTTTTAYTAATSTSLDDTDADYIKLCSSNSTVILRLLVIISTGIISIGPNYEASKRFGIILVNDAKGSLEGKRFTLCANPNILSKFFFDPLVTIDKKPSILSLNPSKPSTVMWKNVANRAILKSQSKSLNFPSFPRTYSFLGASQEPIFYEKFKFYSVNNSSPLLGFRRIGETSTHEDYMGKPSFGFLRNNDSSNGNLCSGFCPRGYVSVAEAVSSTDVEDNVSAAEEVEELLQEMRKEEEKEKDFRRRRRLHANRGMTREKRKALTRRQVKIEAEAWEQATKEYKELLMDMCEQKLAPNLPYMKSLFLGWFEPLRDAIAKEQESIRMGKSRPAYSQYFDLLPADMMSVITMHKLTAMVMVGGEGCARVLAAACTIGDAIEQEANSSTQFLGEKKKKKEKADDSKKGVEAESPDVMKEQEKLRKKVTDLIKKQKLPAVRKIVKGQDDSKPWSTDAKAKVGSRLIELLLQTAYIQPPPDQLADSPPDLRPAFVHTSRTLSNANRKATKRYGVIQCDPLVLKGLEKTFHILSSFMTLNLHWGMPSAFQTDSYDKGAHFFLPSYVMRIHGAKQQREAVKMAPRKQLQPVFEALDTLGNTKWRVNKRVLSVVDRIWNNGGRLADLVDRNDVPLPEMPETEDEALLKKWKWKLKDVKKENRERHSQRCDIELKLTVARKMKDEEGFYYPHNLDFRGRAYPMHPYLNHLGSDLCRGILEFAEGRPLGKSGLHWLKIHLANLFACGVDKLSYEGRITFTENHLDDIIDSAEKPLEGKRWWLHAEDPFQCLAVCINLTEALKSSSPETYISHIPIHQVYLINVIALSSCELLVDIFKKDYKASYSVEHSFAELMGNGLREAALFLFAGLMMVPAMAYSTMLHLEETSMLSHWNLEQLGAAAVNLVAGEKPADVYSGIAARVLDIMRRDAQKDPEVFPDALRAKALINQVDRKLVKQTVMTSVYGVTYIGARDQIKRRLKDRGLTNESEIFGCSCYAAKVTLAALGEMFEAARSIMNWLGECAKIIASENEPVRWTTPIGLPVVQPYRKLGRHSITTSLQVLTLQKETDTVMVKRQRTAFPPNFVHSLDGSHMMMTAAACKRAGLNFAGVHDSYWTHACDVDEMNRILREKFVELYETPILENLLESFEKSFPLLSFPPLPERGDFEMNEEISRVWVLITARMTLGFFDFREDPELSDFATSLDSRNAESMRSHSYYLTQNAGLHVSALQRIGTYCTTIDPCHPH</sequence>
<dbReference type="Gene3D" id="1.10.287.260">
    <property type="match status" value="1"/>
</dbReference>
<dbReference type="EC" id="2.7.7.6" evidence="2"/>
<keyword evidence="9" id="KW-0175">Coiled coil</keyword>
<evidence type="ECO:0000256" key="2">
    <source>
        <dbReference type="ARBA" id="ARBA00012418"/>
    </source>
</evidence>
<gene>
    <name evidence="12" type="ORF">DCAF_LOCUS10272</name>
</gene>
<dbReference type="AlphaFoldDB" id="A0AAV1RET3"/>
<protein>
    <recommendedName>
        <fullName evidence="2">DNA-directed RNA polymerase</fullName>
        <ecNumber evidence="2">2.7.7.6</ecNumber>
    </recommendedName>
</protein>
<dbReference type="SMART" id="SM01311">
    <property type="entry name" value="RPOL_N"/>
    <property type="match status" value="1"/>
</dbReference>
<feature type="coiled-coil region" evidence="9">
    <location>
        <begin position="222"/>
        <end position="252"/>
    </location>
</feature>
<dbReference type="InterPro" id="IPR002092">
    <property type="entry name" value="DNA-dir_Rpol_phage-type"/>
</dbReference>
<evidence type="ECO:0000256" key="3">
    <source>
        <dbReference type="ARBA" id="ARBA00022478"/>
    </source>
</evidence>
<evidence type="ECO:0000256" key="7">
    <source>
        <dbReference type="ARBA" id="ARBA00023163"/>
    </source>
</evidence>
<evidence type="ECO:0000313" key="13">
    <source>
        <dbReference type="Proteomes" id="UP001314170"/>
    </source>
</evidence>
<dbReference type="Gene3D" id="1.10.1320.10">
    <property type="entry name" value="DNA-directed RNA polymerase, N-terminal domain"/>
    <property type="match status" value="1"/>
</dbReference>
<keyword evidence="4" id="KW-0808">Transferase</keyword>
<dbReference type="FunFam" id="1.10.287.280:FF:000001">
    <property type="entry name" value="DNA-directed RNA polymerase"/>
    <property type="match status" value="1"/>
</dbReference>
<evidence type="ECO:0000256" key="10">
    <source>
        <dbReference type="SAM" id="MobiDB-lite"/>
    </source>
</evidence>
<dbReference type="InterPro" id="IPR046950">
    <property type="entry name" value="DNA-dir_Rpol_C_phage-type"/>
</dbReference>